<proteinExistence type="predicted"/>
<dbReference type="EMBL" id="JAEAOA010001049">
    <property type="protein sequence ID" value="KAK3589124.1"/>
    <property type="molecule type" value="Genomic_DNA"/>
</dbReference>
<keyword evidence="2" id="KW-1185">Reference proteome</keyword>
<reference evidence="1" key="1">
    <citation type="journal article" date="2021" name="Genome Biol. Evol.">
        <title>A High-Quality Reference Genome for a Parasitic Bivalve with Doubly Uniparental Inheritance (Bivalvia: Unionida).</title>
        <authorList>
            <person name="Smith C.H."/>
        </authorList>
    </citation>
    <scope>NUCLEOTIDE SEQUENCE</scope>
    <source>
        <strain evidence="1">CHS0354</strain>
    </source>
</reference>
<evidence type="ECO:0000313" key="1">
    <source>
        <dbReference type="EMBL" id="KAK3589124.1"/>
    </source>
</evidence>
<accession>A0AAE0VT26</accession>
<comment type="caution">
    <text evidence="1">The sequence shown here is derived from an EMBL/GenBank/DDBJ whole genome shotgun (WGS) entry which is preliminary data.</text>
</comment>
<organism evidence="1 2">
    <name type="scientific">Potamilus streckersoni</name>
    <dbReference type="NCBI Taxonomy" id="2493646"/>
    <lineage>
        <taxon>Eukaryota</taxon>
        <taxon>Metazoa</taxon>
        <taxon>Spiralia</taxon>
        <taxon>Lophotrochozoa</taxon>
        <taxon>Mollusca</taxon>
        <taxon>Bivalvia</taxon>
        <taxon>Autobranchia</taxon>
        <taxon>Heteroconchia</taxon>
        <taxon>Palaeoheterodonta</taxon>
        <taxon>Unionida</taxon>
        <taxon>Unionoidea</taxon>
        <taxon>Unionidae</taxon>
        <taxon>Ambleminae</taxon>
        <taxon>Lampsilini</taxon>
        <taxon>Potamilus</taxon>
    </lineage>
</organism>
<name>A0AAE0VT26_9BIVA</name>
<dbReference type="Proteomes" id="UP001195483">
    <property type="component" value="Unassembled WGS sequence"/>
</dbReference>
<protein>
    <submittedName>
        <fullName evidence="1">Uncharacterized protein</fullName>
    </submittedName>
</protein>
<sequence>MGRRAKKRFKEVMTLLKSYDALKRLAELEKQWIEIEKSADQELMEKERRPTEWEKKREEEKTTGQDIRYYKNQTEVVSHLFPPVNAAELMDVEATNILMYRSATSIADVCRLVYMTANTAGSTMLRNYLIRHDTGTYLYLQRGIPCLSYLYRFRSCDLHDASTEKYSRSMQGYSNSVQRCQAHLRVGNRFQ</sequence>
<reference evidence="1" key="3">
    <citation type="submission" date="2023-05" db="EMBL/GenBank/DDBJ databases">
        <authorList>
            <person name="Smith C.H."/>
        </authorList>
    </citation>
    <scope>NUCLEOTIDE SEQUENCE</scope>
    <source>
        <strain evidence="1">CHS0354</strain>
        <tissue evidence="1">Mantle</tissue>
    </source>
</reference>
<gene>
    <name evidence="1" type="ORF">CHS0354_017090</name>
</gene>
<evidence type="ECO:0000313" key="2">
    <source>
        <dbReference type="Proteomes" id="UP001195483"/>
    </source>
</evidence>
<reference evidence="1" key="2">
    <citation type="journal article" date="2021" name="Genome Biol. Evol.">
        <title>Developing a high-quality reference genome for a parasitic bivalve with doubly uniparental inheritance (Bivalvia: Unionida).</title>
        <authorList>
            <person name="Smith C.H."/>
        </authorList>
    </citation>
    <scope>NUCLEOTIDE SEQUENCE</scope>
    <source>
        <strain evidence="1">CHS0354</strain>
        <tissue evidence="1">Mantle</tissue>
    </source>
</reference>
<dbReference type="AlphaFoldDB" id="A0AAE0VT26"/>